<gene>
    <name evidence="2" type="ORF">WOLCODRAFT_26022</name>
</gene>
<organism evidence="2 3">
    <name type="scientific">Wolfiporia cocos (strain MD-104)</name>
    <name type="common">Brown rot fungus</name>
    <dbReference type="NCBI Taxonomy" id="742152"/>
    <lineage>
        <taxon>Eukaryota</taxon>
        <taxon>Fungi</taxon>
        <taxon>Dikarya</taxon>
        <taxon>Basidiomycota</taxon>
        <taxon>Agaricomycotina</taxon>
        <taxon>Agaricomycetes</taxon>
        <taxon>Polyporales</taxon>
        <taxon>Phaeolaceae</taxon>
        <taxon>Wolfiporia</taxon>
    </lineage>
</organism>
<evidence type="ECO:0000313" key="2">
    <source>
        <dbReference type="EMBL" id="PCH43565.1"/>
    </source>
</evidence>
<dbReference type="STRING" id="742152.A0A2H3JPZ7"/>
<dbReference type="Proteomes" id="UP000218811">
    <property type="component" value="Unassembled WGS sequence"/>
</dbReference>
<accession>A0A2H3JPZ7</accession>
<reference evidence="2 3" key="1">
    <citation type="journal article" date="2012" name="Science">
        <title>The Paleozoic origin of enzymatic lignin decomposition reconstructed from 31 fungal genomes.</title>
        <authorList>
            <person name="Floudas D."/>
            <person name="Binder M."/>
            <person name="Riley R."/>
            <person name="Barry K."/>
            <person name="Blanchette R.A."/>
            <person name="Henrissat B."/>
            <person name="Martinez A.T."/>
            <person name="Otillar R."/>
            <person name="Spatafora J.W."/>
            <person name="Yadav J.S."/>
            <person name="Aerts A."/>
            <person name="Benoit I."/>
            <person name="Boyd A."/>
            <person name="Carlson A."/>
            <person name="Copeland A."/>
            <person name="Coutinho P.M."/>
            <person name="de Vries R.P."/>
            <person name="Ferreira P."/>
            <person name="Findley K."/>
            <person name="Foster B."/>
            <person name="Gaskell J."/>
            <person name="Glotzer D."/>
            <person name="Gorecki P."/>
            <person name="Heitman J."/>
            <person name="Hesse C."/>
            <person name="Hori C."/>
            <person name="Igarashi K."/>
            <person name="Jurgens J.A."/>
            <person name="Kallen N."/>
            <person name="Kersten P."/>
            <person name="Kohler A."/>
            <person name="Kuees U."/>
            <person name="Kumar T.K.A."/>
            <person name="Kuo A."/>
            <person name="LaButti K."/>
            <person name="Larrondo L.F."/>
            <person name="Lindquist E."/>
            <person name="Ling A."/>
            <person name="Lombard V."/>
            <person name="Lucas S."/>
            <person name="Lundell T."/>
            <person name="Martin R."/>
            <person name="McLaughlin D.J."/>
            <person name="Morgenstern I."/>
            <person name="Morin E."/>
            <person name="Murat C."/>
            <person name="Nagy L.G."/>
            <person name="Nolan M."/>
            <person name="Ohm R.A."/>
            <person name="Patyshakuliyeva A."/>
            <person name="Rokas A."/>
            <person name="Ruiz-Duenas F.J."/>
            <person name="Sabat G."/>
            <person name="Salamov A."/>
            <person name="Samejima M."/>
            <person name="Schmutz J."/>
            <person name="Slot J.C."/>
            <person name="St John F."/>
            <person name="Stenlid J."/>
            <person name="Sun H."/>
            <person name="Sun S."/>
            <person name="Syed K."/>
            <person name="Tsang A."/>
            <person name="Wiebenga A."/>
            <person name="Young D."/>
            <person name="Pisabarro A."/>
            <person name="Eastwood D.C."/>
            <person name="Martin F."/>
            <person name="Cullen D."/>
            <person name="Grigoriev I.V."/>
            <person name="Hibbett D.S."/>
        </authorList>
    </citation>
    <scope>NUCLEOTIDE SEQUENCE [LARGE SCALE GENOMIC DNA]</scope>
    <source>
        <strain evidence="2 3">MD-104</strain>
    </source>
</reference>
<keyword evidence="3" id="KW-1185">Reference proteome</keyword>
<keyword evidence="1" id="KW-0175">Coiled coil</keyword>
<proteinExistence type="predicted"/>
<sequence length="429" mass="46926">MVSRAPRLSPALSVNLVARRVAGRRVAQRFQSTAGGPSASSAGSHVAAGVAGGGAVILGVYAWYYFSGVKTTVDAAHGVQESYEKTKRAVVEKAPKSPNEVVEFLRGTVRPYVALIPGASSYVDSVFDTLDELRETHGEDVNKVLQRGYDEVKQVLKESDGAVNAETGMKVMGVLRRCASELEKVGRKAGKDIVQTLSEKHPEVRHKLGGGYEELKRLVEKNGPEAKKILDDTTEQIKKIFSKGFGLKQLDEARKLIQKKTSEVSNLAESSSKEAWDEALKEASPYLDKMPDIKKLIDENASKLVAAGMAQGGAAREVLAQVKQVAESDSAKNKQKLQELRELIQKKAEEAQHQGSWNIDQSWKMLQGWIKTMPGGEEALKKVPDVGAFAKLAQNRGEDAKKLTQETYDEILKILEEKGKEAKELAEKT</sequence>
<dbReference type="AlphaFoldDB" id="A0A2H3JPZ7"/>
<evidence type="ECO:0000256" key="1">
    <source>
        <dbReference type="SAM" id="Coils"/>
    </source>
</evidence>
<evidence type="ECO:0000313" key="3">
    <source>
        <dbReference type="Proteomes" id="UP000218811"/>
    </source>
</evidence>
<dbReference type="EMBL" id="KB468146">
    <property type="protein sequence ID" value="PCH43565.1"/>
    <property type="molecule type" value="Genomic_DNA"/>
</dbReference>
<protein>
    <submittedName>
        <fullName evidence="2">Uncharacterized protein</fullName>
    </submittedName>
</protein>
<dbReference type="OMA" id="FRVIFRE"/>
<feature type="coiled-coil region" evidence="1">
    <location>
        <begin position="323"/>
        <end position="354"/>
    </location>
</feature>
<dbReference type="OrthoDB" id="3883941at2759"/>
<name>A0A2H3JPZ7_WOLCO</name>